<dbReference type="InterPro" id="IPR023211">
    <property type="entry name" value="DNA_pol_palm_dom_sf"/>
</dbReference>
<dbReference type="PANTHER" id="PTHR45812">
    <property type="entry name" value="DNA POLYMERASE ZETA CATALYTIC SUBUNIT"/>
    <property type="match status" value="1"/>
</dbReference>
<dbReference type="OrthoDB" id="2414538at2759"/>
<dbReference type="eggNOG" id="KOG0968">
    <property type="taxonomic scope" value="Eukaryota"/>
</dbReference>
<dbReference type="InterPro" id="IPR006133">
    <property type="entry name" value="DNA-dir_DNA_pol_B_exonuc"/>
</dbReference>
<dbReference type="PANTHER" id="PTHR45812:SF1">
    <property type="entry name" value="DNA POLYMERASE ZETA CATALYTIC SUBUNIT"/>
    <property type="match status" value="1"/>
</dbReference>
<dbReference type="InterPro" id="IPR006172">
    <property type="entry name" value="DNA-dir_DNA_pol_B"/>
</dbReference>
<dbReference type="KEGG" id="ppa:PAS_chr2-1_0697"/>
<dbReference type="FunCoup" id="C4R1H0">
    <property type="interactions" value="689"/>
</dbReference>
<dbReference type="GO" id="GO:0051539">
    <property type="term" value="F:4 iron, 4 sulfur cluster binding"/>
    <property type="evidence" value="ECO:0007669"/>
    <property type="project" value="UniProtKB-KW"/>
</dbReference>
<keyword evidence="15" id="KW-0238">DNA-binding</keyword>
<name>C4R1H0_KOMPG</name>
<dbReference type="Gene3D" id="1.10.287.690">
    <property type="entry name" value="Helix hairpin bin"/>
    <property type="match status" value="1"/>
</dbReference>
<dbReference type="InterPro" id="IPR056435">
    <property type="entry name" value="DPOD/Z_N"/>
</dbReference>
<keyword evidence="10 15" id="KW-0408">Iron</keyword>
<dbReference type="EC" id="2.7.7.7" evidence="15"/>
<evidence type="ECO:0000256" key="13">
    <source>
        <dbReference type="ARBA" id="ARBA00023242"/>
    </source>
</evidence>
<dbReference type="InterPro" id="IPR012337">
    <property type="entry name" value="RNaseH-like_sf"/>
</dbReference>
<sequence length="1495" mass="171744">MNLEVQIICVDSYQSDPPSQFEEKLGLPQAPVLRVFGKLETGHTCCVHIHNVYPYLLIQWEGDDLENLRHEIDEKLRMSFGKQEFNGLDGQEYQEFPETNSVISENPELIPQQQTFIADIYRVKGVPFYGFHVMHSAFVKICLLNPKYVPKLSKLLSEGKIFGSKIQPFESHIPYTMQFLTDYNLFPCDWLKIKQWYWRSPLIDGNSQLNQDKLNKRLKDYLNPRIINRKNKLNVLSASSFQRITNSFFEADINADWILNRDQLRERDLHRLLNLEPDVESQTEKYLSSTKGIIEDIKFQRSVNNVEEKTQATLFEDSERVLKPALWVDQEELELQFQLAIESSIAAYNSNRPLNIEVFGDNSNPKLASVPTYFNSVSENITKPDVSKFELLPFTNDNLMDILVSSQNFTKSDCLTQIEQTQDESDGDQISSTDELINDWFEITLPHLSNEDESENVGEDIQASPEKSNLPIEKDSTQDWDSFFYSSTQNYSAMNSDNRPLSLGSFEIPSTNFSDFSKSLASKGMLKIEYPDPFYSDPSDLRDPYIFAGRKFTLLSNHLSCLEPYSESCLGLTFTKRKPINGIVSGPEWEFNLTPRSFSYVKEWLSHERQTKSMKLITQVFGVTPNSNNQFVYPSMHNTSHQKPSLESHLLSLCAECHISTEENKTPNPQTDAIKAIFWSFESQNSNIDLQIKDSGIFVWQENVTEESMRKLRLLCKQPVAVLGSELEIVQEFVSLVEYIDPDIITAFEPNSSSWGYMIERCKHVYDLDLCEKFSRVQYKFNNKTKDHWGYTHGSSFRITGRHVLNLWRALTHEITLTNYTLENLVYHILHLRIPHYNYGVLSEWFESDKPQYKSLVLNYFTQRVALEMQIITQIQIVSKVTEEAKLIGIDFYSVLSRGSQFKVESLLVRLTKQENLLMISPSKKDVFKQDPLTYVPLIMEPEAAFYKSPIVVLDFQSLYPSLVIAYNYCYTTCLGRMQGYDAFKEQMIGVTKNKLPAGILEVLKHHITLSPNGLMFVKSNVRRSVIGKMLIDLLDTRILVKSAIKKLGNDPRILQTYNSRQLALKLIANVTYGYASATFSGRMPCADIADAIVSSARETLNRAISLIEANTNWGARVVYGDTDSLFVYLPGKSKADAFMIGEEMAAAVTSENPQPVKLKFEKVYHPSTLLSKKRYVGYSYERPEQTEPKFDAKGIETVRRDGIPAQQKIVEKSLRILFDSSDLSQVKQYFQAQVTKILTNNVGLQDFCFAKEVRLGTYKEKYIPPGALVASRKADEDPNAVPQYRERIPYLVVKGRTKERLKDRCLSPEEYLARKDTEFLELDAQYYIDKVIIPPLERIFQLMGVNVRSWFTEMPVIQRISPYIKQSNTSKPSTIHHFITVLRCLVCGTNLPRGNKSKICRQCQNSPLEVVTSLGAKIHNAEKKVQNIFNLCEFCSSGHALFLPNFQNFNSVKFLTASSCENQNCILYYKRLKAETKLTHLENDELVQLKALDW</sequence>
<keyword evidence="9 15" id="KW-0239">DNA-directed DNA polymerase</keyword>
<comment type="cofactor">
    <cofactor evidence="1 15">
        <name>[4Fe-4S] cluster</name>
        <dbReference type="ChEBI" id="CHEBI:49883"/>
    </cofactor>
</comment>
<dbReference type="InterPro" id="IPR030559">
    <property type="entry name" value="PolZ_Rev3"/>
</dbReference>
<keyword evidence="11 15" id="KW-0411">Iron-sulfur</keyword>
<evidence type="ECO:0000256" key="6">
    <source>
        <dbReference type="ARBA" id="ARBA00022723"/>
    </source>
</evidence>
<dbReference type="InterPro" id="IPR025687">
    <property type="entry name" value="Znf-C4pol"/>
</dbReference>
<evidence type="ECO:0000256" key="7">
    <source>
        <dbReference type="ARBA" id="ARBA00022763"/>
    </source>
</evidence>
<dbReference type="Proteomes" id="UP000000314">
    <property type="component" value="Chromosome 2"/>
</dbReference>
<evidence type="ECO:0000256" key="2">
    <source>
        <dbReference type="ARBA" id="ARBA00004123"/>
    </source>
</evidence>
<protein>
    <recommendedName>
        <fullName evidence="15">DNA polymerase</fullName>
        <ecNumber evidence="15">2.7.7.7</ecNumber>
    </recommendedName>
</protein>
<feature type="domain" description="C4-type zinc-finger of DNA polymerase delta" evidence="19">
    <location>
        <begin position="1385"/>
        <end position="1472"/>
    </location>
</feature>
<keyword evidence="15" id="KW-0863">Zinc-finger</keyword>
<dbReference type="GO" id="GO:0008270">
    <property type="term" value="F:zinc ion binding"/>
    <property type="evidence" value="ECO:0007669"/>
    <property type="project" value="UniProtKB-KW"/>
</dbReference>
<reference evidence="22 23" key="1">
    <citation type="journal article" date="2009" name="Nat. Biotechnol.">
        <title>Genome sequence of the recombinant protein production host Pichia pastoris.</title>
        <authorList>
            <person name="De Schutter K."/>
            <person name="Lin Y.C."/>
            <person name="Tiels P."/>
            <person name="Van Hecke A."/>
            <person name="Glinka S."/>
            <person name="Weber-Lehmann J."/>
            <person name="Rouze P."/>
            <person name="Van de Peer Y."/>
            <person name="Callewaert N."/>
        </authorList>
    </citation>
    <scope>NUCLEOTIDE SEQUENCE [LARGE SCALE GENOMIC DNA]</scope>
    <source>
        <strain evidence="23">GS115 / ATCC 20864</strain>
    </source>
</reference>
<dbReference type="InterPro" id="IPR036397">
    <property type="entry name" value="RNaseH_sf"/>
</dbReference>
<keyword evidence="7" id="KW-0227">DNA damage</keyword>
<keyword evidence="23" id="KW-1185">Reference proteome</keyword>
<comment type="similarity">
    <text evidence="3 15">Belongs to the DNA polymerase type-B family.</text>
</comment>
<evidence type="ECO:0000256" key="8">
    <source>
        <dbReference type="ARBA" id="ARBA00022833"/>
    </source>
</evidence>
<dbReference type="OMA" id="GRNKMGF"/>
<dbReference type="RefSeq" id="XP_002491624.1">
    <property type="nucleotide sequence ID" value="XM_002491579.1"/>
</dbReference>
<dbReference type="SUPFAM" id="SSF56672">
    <property type="entry name" value="DNA/RNA polymerases"/>
    <property type="match status" value="1"/>
</dbReference>
<dbReference type="PROSITE" id="PS00116">
    <property type="entry name" value="DNA_POLYMERASE_B"/>
    <property type="match status" value="1"/>
</dbReference>
<organism evidence="22 23">
    <name type="scientific">Komagataella phaffii (strain GS115 / ATCC 20864)</name>
    <name type="common">Yeast</name>
    <name type="synonym">Pichia pastoris</name>
    <dbReference type="NCBI Taxonomy" id="644223"/>
    <lineage>
        <taxon>Eukaryota</taxon>
        <taxon>Fungi</taxon>
        <taxon>Dikarya</taxon>
        <taxon>Ascomycota</taxon>
        <taxon>Saccharomycotina</taxon>
        <taxon>Pichiomycetes</taxon>
        <taxon>Pichiales</taxon>
        <taxon>Pichiaceae</taxon>
        <taxon>Komagataella</taxon>
    </lineage>
</organism>
<dbReference type="Gene3D" id="3.30.342.10">
    <property type="entry name" value="DNA Polymerase, chain B, domain 1"/>
    <property type="match status" value="1"/>
</dbReference>
<dbReference type="InterPro" id="IPR043502">
    <property type="entry name" value="DNA/RNA_pol_sf"/>
</dbReference>
<dbReference type="GO" id="GO:0003887">
    <property type="term" value="F:DNA-directed DNA polymerase activity"/>
    <property type="evidence" value="ECO:0007669"/>
    <property type="project" value="UniProtKB-KW"/>
</dbReference>
<dbReference type="CDD" id="cd05778">
    <property type="entry name" value="DNA_polB_zeta_exo"/>
    <property type="match status" value="1"/>
</dbReference>
<dbReference type="Pfam" id="PF24055">
    <property type="entry name" value="POL3_N"/>
    <property type="match status" value="1"/>
</dbReference>
<dbReference type="InterPro" id="IPR006134">
    <property type="entry name" value="DNA-dir_DNA_pol_B_multi_dom"/>
</dbReference>
<evidence type="ECO:0000256" key="15">
    <source>
        <dbReference type="RuleBase" id="RU000442"/>
    </source>
</evidence>
<evidence type="ECO:0000256" key="11">
    <source>
        <dbReference type="ARBA" id="ARBA00023014"/>
    </source>
</evidence>
<dbReference type="GO" id="GO:0070987">
    <property type="term" value="P:error-free translesion synthesis"/>
    <property type="evidence" value="ECO:0007669"/>
    <property type="project" value="EnsemblFungi"/>
</dbReference>
<gene>
    <name evidence="22" type="ordered locus">PAS_chr2-1_0697</name>
</gene>
<dbReference type="SUPFAM" id="SSF53098">
    <property type="entry name" value="Ribonuclease H-like"/>
    <property type="match status" value="1"/>
</dbReference>
<dbReference type="GO" id="GO:0000724">
    <property type="term" value="P:double-strand break repair via homologous recombination"/>
    <property type="evidence" value="ECO:0007669"/>
    <property type="project" value="TreeGrafter"/>
</dbReference>
<feature type="domain" description="DNA polymerase delta/zeta catalytic subunit N-terminal" evidence="20">
    <location>
        <begin position="52"/>
        <end position="149"/>
    </location>
</feature>
<evidence type="ECO:0000256" key="3">
    <source>
        <dbReference type="ARBA" id="ARBA00005755"/>
    </source>
</evidence>
<dbReference type="Pfam" id="PF00136">
    <property type="entry name" value="DNA_pol_B"/>
    <property type="match status" value="1"/>
</dbReference>
<dbReference type="Gene3D" id="1.10.132.60">
    <property type="entry name" value="DNA polymerase family B, C-terminal domain"/>
    <property type="match status" value="1"/>
</dbReference>
<evidence type="ECO:0000259" key="21">
    <source>
        <dbReference type="Pfam" id="PF24065"/>
    </source>
</evidence>
<evidence type="ECO:0000256" key="4">
    <source>
        <dbReference type="ARBA" id="ARBA00022679"/>
    </source>
</evidence>
<dbReference type="GeneID" id="8198315"/>
<dbReference type="Gene3D" id="3.30.420.10">
    <property type="entry name" value="Ribonuclease H-like superfamily/Ribonuclease H"/>
    <property type="match status" value="1"/>
</dbReference>
<dbReference type="SMR" id="C4R1H0"/>
<dbReference type="GO" id="GO:0042276">
    <property type="term" value="P:error-prone translesion synthesis"/>
    <property type="evidence" value="ECO:0007669"/>
    <property type="project" value="EnsemblFungi"/>
</dbReference>
<dbReference type="HOGENOM" id="CLU_000203_3_1_1"/>
<evidence type="ECO:0000259" key="17">
    <source>
        <dbReference type="Pfam" id="PF00136"/>
    </source>
</evidence>
<dbReference type="GO" id="GO:0016035">
    <property type="term" value="C:zeta DNA polymerase complex"/>
    <property type="evidence" value="ECO:0007669"/>
    <property type="project" value="EnsemblFungi"/>
</dbReference>
<evidence type="ECO:0000259" key="19">
    <source>
        <dbReference type="Pfam" id="PF14260"/>
    </source>
</evidence>
<dbReference type="EMBL" id="FN392320">
    <property type="protein sequence ID" value="CAY69344.1"/>
    <property type="molecule type" value="Genomic_DNA"/>
</dbReference>
<dbReference type="GO" id="GO:0000166">
    <property type="term" value="F:nucleotide binding"/>
    <property type="evidence" value="ECO:0007669"/>
    <property type="project" value="InterPro"/>
</dbReference>
<dbReference type="InterPro" id="IPR017964">
    <property type="entry name" value="DNA-dir_DNA_pol_B_CS"/>
</dbReference>
<dbReference type="Gene3D" id="3.90.1600.10">
    <property type="entry name" value="Palm domain of DNA polymerase"/>
    <property type="match status" value="1"/>
</dbReference>
<keyword evidence="4 15" id="KW-0808">Transferase</keyword>
<feature type="domain" description="DNA polymerase zeta catalytic subunit N-terminal" evidence="21">
    <location>
        <begin position="3"/>
        <end position="50"/>
    </location>
</feature>
<evidence type="ECO:0000256" key="5">
    <source>
        <dbReference type="ARBA" id="ARBA00022695"/>
    </source>
</evidence>
<evidence type="ECO:0000256" key="9">
    <source>
        <dbReference type="ARBA" id="ARBA00022932"/>
    </source>
</evidence>
<evidence type="ECO:0000256" key="16">
    <source>
        <dbReference type="SAM" id="MobiDB-lite"/>
    </source>
</evidence>
<dbReference type="InParanoid" id="C4R1H0"/>
<feature type="domain" description="DNA-directed DNA polymerase family B multifunctional" evidence="17">
    <location>
        <begin position="891"/>
        <end position="1342"/>
    </location>
</feature>
<dbReference type="GO" id="GO:0006260">
    <property type="term" value="P:DNA replication"/>
    <property type="evidence" value="ECO:0007669"/>
    <property type="project" value="UniProtKB-KW"/>
</dbReference>
<evidence type="ECO:0000313" key="23">
    <source>
        <dbReference type="Proteomes" id="UP000000314"/>
    </source>
</evidence>
<keyword evidence="6 15" id="KW-0479">Metal-binding</keyword>
<dbReference type="Pfam" id="PF14260">
    <property type="entry name" value="zf-C4pol"/>
    <property type="match status" value="1"/>
</dbReference>
<evidence type="ECO:0000313" key="22">
    <source>
        <dbReference type="EMBL" id="CAY69344.1"/>
    </source>
</evidence>
<evidence type="ECO:0000259" key="20">
    <source>
        <dbReference type="Pfam" id="PF24055"/>
    </source>
</evidence>
<comment type="subcellular location">
    <subcellularLocation>
        <location evidence="2 15">Nucleus</location>
    </subcellularLocation>
</comment>
<dbReference type="PRINTS" id="PR00106">
    <property type="entry name" value="DNAPOLB"/>
</dbReference>
<accession>C4R1H0</accession>
<dbReference type="InterPro" id="IPR056447">
    <property type="entry name" value="REV3_N"/>
</dbReference>
<dbReference type="Pfam" id="PF24065">
    <property type="entry name" value="REV3_N"/>
    <property type="match status" value="1"/>
</dbReference>
<evidence type="ECO:0000256" key="12">
    <source>
        <dbReference type="ARBA" id="ARBA00023204"/>
    </source>
</evidence>
<evidence type="ECO:0000256" key="10">
    <source>
        <dbReference type="ARBA" id="ARBA00023004"/>
    </source>
</evidence>
<keyword evidence="12" id="KW-0234">DNA repair</keyword>
<dbReference type="Pfam" id="PF03104">
    <property type="entry name" value="DNA_pol_B_exo1"/>
    <property type="match status" value="1"/>
</dbReference>
<dbReference type="InterPro" id="IPR042087">
    <property type="entry name" value="DNA_pol_B_thumb"/>
</dbReference>
<keyword evidence="5 15" id="KW-0548">Nucleotidyltransferase</keyword>
<dbReference type="GO" id="GO:0005739">
    <property type="term" value="C:mitochondrion"/>
    <property type="evidence" value="ECO:0007669"/>
    <property type="project" value="EnsemblFungi"/>
</dbReference>
<dbReference type="FunFam" id="1.10.132.60:FF:000007">
    <property type="entry name" value="DNA polymerase"/>
    <property type="match status" value="1"/>
</dbReference>
<keyword evidence="15" id="KW-0235">DNA replication</keyword>
<keyword evidence="15" id="KW-0004">4Fe-4S</keyword>
<feature type="region of interest" description="Disordered" evidence="16">
    <location>
        <begin position="449"/>
        <end position="472"/>
    </location>
</feature>
<comment type="catalytic activity">
    <reaction evidence="14 15">
        <text>DNA(n) + a 2'-deoxyribonucleoside 5'-triphosphate = DNA(n+1) + diphosphate</text>
        <dbReference type="Rhea" id="RHEA:22508"/>
        <dbReference type="Rhea" id="RHEA-COMP:17339"/>
        <dbReference type="Rhea" id="RHEA-COMP:17340"/>
        <dbReference type="ChEBI" id="CHEBI:33019"/>
        <dbReference type="ChEBI" id="CHEBI:61560"/>
        <dbReference type="ChEBI" id="CHEBI:173112"/>
        <dbReference type="EC" id="2.7.7.7"/>
    </reaction>
</comment>
<proteinExistence type="inferred from homology"/>
<evidence type="ECO:0000256" key="1">
    <source>
        <dbReference type="ARBA" id="ARBA00001966"/>
    </source>
</evidence>
<feature type="domain" description="DNA-directed DNA polymerase family B exonuclease" evidence="18">
    <location>
        <begin position="657"/>
        <end position="824"/>
    </location>
</feature>
<dbReference type="SMART" id="SM00486">
    <property type="entry name" value="POLBc"/>
    <property type="match status" value="1"/>
</dbReference>
<dbReference type="STRING" id="644223.C4R1H0"/>
<evidence type="ECO:0000256" key="14">
    <source>
        <dbReference type="ARBA" id="ARBA00049244"/>
    </source>
</evidence>
<dbReference type="GO" id="GO:0005634">
    <property type="term" value="C:nucleus"/>
    <property type="evidence" value="ECO:0007669"/>
    <property type="project" value="UniProtKB-SubCell"/>
</dbReference>
<keyword evidence="13 15" id="KW-0539">Nucleus</keyword>
<dbReference type="GO" id="GO:0003677">
    <property type="term" value="F:DNA binding"/>
    <property type="evidence" value="ECO:0007669"/>
    <property type="project" value="UniProtKB-KW"/>
</dbReference>
<dbReference type="CDD" id="cd05534">
    <property type="entry name" value="POLBc_zeta"/>
    <property type="match status" value="1"/>
</dbReference>
<keyword evidence="8 15" id="KW-0862">Zinc</keyword>
<evidence type="ECO:0000259" key="18">
    <source>
        <dbReference type="Pfam" id="PF03104"/>
    </source>
</evidence>